<feature type="compositionally biased region" description="Polar residues" evidence="1">
    <location>
        <begin position="136"/>
        <end position="146"/>
    </location>
</feature>
<evidence type="ECO:0000313" key="2">
    <source>
        <dbReference type="EMBL" id="EGG01738.1"/>
    </source>
</evidence>
<name>F4S0W8_MELLP</name>
<feature type="compositionally biased region" description="Polar residues" evidence="1">
    <location>
        <begin position="177"/>
        <end position="192"/>
    </location>
</feature>
<dbReference type="RefSeq" id="XP_007415083.1">
    <property type="nucleotide sequence ID" value="XM_007415021.1"/>
</dbReference>
<dbReference type="VEuPathDB" id="FungiDB:MELLADRAFT_110767"/>
<dbReference type="AlphaFoldDB" id="F4S0W8"/>
<dbReference type="KEGG" id="mlr:MELLADRAFT_110767"/>
<feature type="region of interest" description="Disordered" evidence="1">
    <location>
        <begin position="93"/>
        <end position="192"/>
    </location>
</feature>
<evidence type="ECO:0000313" key="3">
    <source>
        <dbReference type="Proteomes" id="UP000001072"/>
    </source>
</evidence>
<evidence type="ECO:0000256" key="1">
    <source>
        <dbReference type="SAM" id="MobiDB-lite"/>
    </source>
</evidence>
<accession>F4S0W8</accession>
<organism evidence="3">
    <name type="scientific">Melampsora larici-populina (strain 98AG31 / pathotype 3-4-7)</name>
    <name type="common">Poplar leaf rust fungus</name>
    <dbReference type="NCBI Taxonomy" id="747676"/>
    <lineage>
        <taxon>Eukaryota</taxon>
        <taxon>Fungi</taxon>
        <taxon>Dikarya</taxon>
        <taxon>Basidiomycota</taxon>
        <taxon>Pucciniomycotina</taxon>
        <taxon>Pucciniomycetes</taxon>
        <taxon>Pucciniales</taxon>
        <taxon>Melampsoraceae</taxon>
        <taxon>Melampsora</taxon>
    </lineage>
</organism>
<gene>
    <name evidence="2" type="ORF">MELLADRAFT_110767</name>
</gene>
<dbReference type="Proteomes" id="UP000001072">
    <property type="component" value="Unassembled WGS sequence"/>
</dbReference>
<keyword evidence="3" id="KW-1185">Reference proteome</keyword>
<feature type="region of interest" description="Disordered" evidence="1">
    <location>
        <begin position="42"/>
        <end position="62"/>
    </location>
</feature>
<dbReference type="HOGENOM" id="CLU_1415482_0_0_1"/>
<dbReference type="GeneID" id="18924187"/>
<proteinExistence type="predicted"/>
<reference evidence="3" key="1">
    <citation type="journal article" date="2011" name="Proc. Natl. Acad. Sci. U.S.A.">
        <title>Obligate biotrophy features unraveled by the genomic analysis of rust fungi.</title>
        <authorList>
            <person name="Duplessis S."/>
            <person name="Cuomo C.A."/>
            <person name="Lin Y.-C."/>
            <person name="Aerts A."/>
            <person name="Tisserant E."/>
            <person name="Veneault-Fourrey C."/>
            <person name="Joly D.L."/>
            <person name="Hacquard S."/>
            <person name="Amselem J."/>
            <person name="Cantarel B.L."/>
            <person name="Chiu R."/>
            <person name="Coutinho P.M."/>
            <person name="Feau N."/>
            <person name="Field M."/>
            <person name="Frey P."/>
            <person name="Gelhaye E."/>
            <person name="Goldberg J."/>
            <person name="Grabherr M.G."/>
            <person name="Kodira C.D."/>
            <person name="Kohler A."/>
            <person name="Kuees U."/>
            <person name="Lindquist E.A."/>
            <person name="Lucas S.M."/>
            <person name="Mago R."/>
            <person name="Mauceli E."/>
            <person name="Morin E."/>
            <person name="Murat C."/>
            <person name="Pangilinan J.L."/>
            <person name="Park R."/>
            <person name="Pearson M."/>
            <person name="Quesneville H."/>
            <person name="Rouhier N."/>
            <person name="Sakthikumar S."/>
            <person name="Salamov A.A."/>
            <person name="Schmutz J."/>
            <person name="Selles B."/>
            <person name="Shapiro H."/>
            <person name="Tanguay P."/>
            <person name="Tuskan G.A."/>
            <person name="Henrissat B."/>
            <person name="Van de Peer Y."/>
            <person name="Rouze P."/>
            <person name="Ellis J.G."/>
            <person name="Dodds P.N."/>
            <person name="Schein J.E."/>
            <person name="Zhong S."/>
            <person name="Hamelin R.C."/>
            <person name="Grigoriev I.V."/>
            <person name="Szabo L.J."/>
            <person name="Martin F."/>
        </authorList>
    </citation>
    <scope>NUCLEOTIDE SEQUENCE [LARGE SCALE GENOMIC DNA]</scope>
    <source>
        <strain evidence="3">98AG31 / pathotype 3-4-7</strain>
    </source>
</reference>
<dbReference type="EMBL" id="GL883136">
    <property type="protein sequence ID" value="EGG01738.1"/>
    <property type="molecule type" value="Genomic_DNA"/>
</dbReference>
<sequence>MTFNNPIPTDNDSKIDIMPKSMILSEASKIKSNEIPKDTDIFCLHGSESTDDSPPFHLPPPSKEPFYLVNPAEIDFESILNVADFIDKVEGRAAGKIAQSSTKEYEQPDWSSIKRKAQRQPSPASDNHGKGDQEELSQVESTSKFTKSAKGLKLSTVNCPLKPLPALNANDVRHKNPVTNALQQAKTNITKN</sequence>
<protein>
    <submittedName>
        <fullName evidence="2">Uncharacterized protein</fullName>
    </submittedName>
</protein>
<dbReference type="InParanoid" id="F4S0W8"/>